<dbReference type="EMBL" id="MU154731">
    <property type="protein sequence ID" value="KAF9488113.1"/>
    <property type="molecule type" value="Genomic_DNA"/>
</dbReference>
<comment type="caution">
    <text evidence="1">The sequence shown here is derived from an EMBL/GenBank/DDBJ whole genome shotgun (WGS) entry which is preliminary data.</text>
</comment>
<organism evidence="1 2">
    <name type="scientific">Pleurotus eryngii</name>
    <name type="common">Boletus of the steppes</name>
    <dbReference type="NCBI Taxonomy" id="5323"/>
    <lineage>
        <taxon>Eukaryota</taxon>
        <taxon>Fungi</taxon>
        <taxon>Dikarya</taxon>
        <taxon>Basidiomycota</taxon>
        <taxon>Agaricomycotina</taxon>
        <taxon>Agaricomycetes</taxon>
        <taxon>Agaricomycetidae</taxon>
        <taxon>Agaricales</taxon>
        <taxon>Pleurotineae</taxon>
        <taxon>Pleurotaceae</taxon>
        <taxon>Pleurotus</taxon>
    </lineage>
</organism>
<sequence length="63" mass="7128">MHAYSQQMMEKERRRYLLGALHAPIIEHGLRPSTPVTGFGADICILAFVADEINSWLNAHNHV</sequence>
<reference evidence="1" key="1">
    <citation type="submission" date="2020-11" db="EMBL/GenBank/DDBJ databases">
        <authorList>
            <consortium name="DOE Joint Genome Institute"/>
            <person name="Ahrendt S."/>
            <person name="Riley R."/>
            <person name="Andreopoulos W."/>
            <person name="Labutti K."/>
            <person name="Pangilinan J."/>
            <person name="Ruiz-Duenas F.J."/>
            <person name="Barrasa J.M."/>
            <person name="Sanchez-Garcia M."/>
            <person name="Camarero S."/>
            <person name="Miyauchi S."/>
            <person name="Serrano A."/>
            <person name="Linde D."/>
            <person name="Babiker R."/>
            <person name="Drula E."/>
            <person name="Ayuso-Fernandez I."/>
            <person name="Pacheco R."/>
            <person name="Padilla G."/>
            <person name="Ferreira P."/>
            <person name="Barriuso J."/>
            <person name="Kellner H."/>
            <person name="Castanera R."/>
            <person name="Alfaro M."/>
            <person name="Ramirez L."/>
            <person name="Pisabarro A.G."/>
            <person name="Kuo A."/>
            <person name="Tritt A."/>
            <person name="Lipzen A."/>
            <person name="He G."/>
            <person name="Yan M."/>
            <person name="Ng V."/>
            <person name="Cullen D."/>
            <person name="Martin F."/>
            <person name="Rosso M.-N."/>
            <person name="Henrissat B."/>
            <person name="Hibbett D."/>
            <person name="Martinez A.T."/>
            <person name="Grigoriev I.V."/>
        </authorList>
    </citation>
    <scope>NUCLEOTIDE SEQUENCE</scope>
    <source>
        <strain evidence="1">ATCC 90797</strain>
    </source>
</reference>
<proteinExistence type="predicted"/>
<protein>
    <submittedName>
        <fullName evidence="1">Uncharacterized protein</fullName>
    </submittedName>
</protein>
<gene>
    <name evidence="1" type="ORF">BDN71DRAFT_1457743</name>
</gene>
<dbReference type="AlphaFoldDB" id="A0A9P5ZJA4"/>
<evidence type="ECO:0000313" key="2">
    <source>
        <dbReference type="Proteomes" id="UP000807025"/>
    </source>
</evidence>
<evidence type="ECO:0000313" key="1">
    <source>
        <dbReference type="EMBL" id="KAF9488113.1"/>
    </source>
</evidence>
<name>A0A9P5ZJA4_PLEER</name>
<accession>A0A9P5ZJA4</accession>
<keyword evidence="2" id="KW-1185">Reference proteome</keyword>
<dbReference type="Proteomes" id="UP000807025">
    <property type="component" value="Unassembled WGS sequence"/>
</dbReference>